<feature type="transmembrane region" description="Helical" evidence="2">
    <location>
        <begin position="256"/>
        <end position="276"/>
    </location>
</feature>
<feature type="transmembrane region" description="Helical" evidence="2">
    <location>
        <begin position="12"/>
        <end position="30"/>
    </location>
</feature>
<feature type="transmembrane region" description="Helical" evidence="2">
    <location>
        <begin position="66"/>
        <end position="84"/>
    </location>
</feature>
<evidence type="ECO:0000256" key="2">
    <source>
        <dbReference type="SAM" id="Phobius"/>
    </source>
</evidence>
<feature type="domain" description="EamA" evidence="3">
    <location>
        <begin position="9"/>
        <end position="135"/>
    </location>
</feature>
<feature type="transmembrane region" description="Helical" evidence="2">
    <location>
        <begin position="202"/>
        <end position="224"/>
    </location>
</feature>
<comment type="caution">
    <text evidence="4">The sequence shown here is derived from an EMBL/GenBank/DDBJ whole genome shotgun (WGS) entry which is preliminary data.</text>
</comment>
<reference evidence="4" key="2">
    <citation type="journal article" date="2021" name="PeerJ">
        <title>Extensive microbial diversity within the chicken gut microbiome revealed by metagenomics and culture.</title>
        <authorList>
            <person name="Gilroy R."/>
            <person name="Ravi A."/>
            <person name="Getino M."/>
            <person name="Pursley I."/>
            <person name="Horton D.L."/>
            <person name="Alikhan N.F."/>
            <person name="Baker D."/>
            <person name="Gharbi K."/>
            <person name="Hall N."/>
            <person name="Watson M."/>
            <person name="Adriaenssens E.M."/>
            <person name="Foster-Nyarko E."/>
            <person name="Jarju S."/>
            <person name="Secka A."/>
            <person name="Antonio M."/>
            <person name="Oren A."/>
            <person name="Chaudhuri R.R."/>
            <person name="La Ragione R."/>
            <person name="Hildebrand F."/>
            <person name="Pallen M.J."/>
        </authorList>
    </citation>
    <scope>NUCLEOTIDE SEQUENCE</scope>
    <source>
        <strain evidence="4">ChiHile30-977</strain>
    </source>
</reference>
<dbReference type="Pfam" id="PF00892">
    <property type="entry name" value="EamA"/>
    <property type="match status" value="1"/>
</dbReference>
<feature type="transmembrane region" description="Helical" evidence="2">
    <location>
        <begin position="90"/>
        <end position="111"/>
    </location>
</feature>
<gene>
    <name evidence="4" type="ORF">IAA66_00545</name>
</gene>
<reference evidence="4" key="1">
    <citation type="submission" date="2020-10" db="EMBL/GenBank/DDBJ databases">
        <authorList>
            <person name="Gilroy R."/>
        </authorList>
    </citation>
    <scope>NUCLEOTIDE SEQUENCE</scope>
    <source>
        <strain evidence="4">ChiHile30-977</strain>
    </source>
</reference>
<sequence>MEAKRLERRGMAMILLCTLMWSISGVLIKSVPWNPLAIAGGRSLIAGTVMALYMRATGVRFVLHRRAVLGALAMSGMFFCFTAANKLTTAANAIVIQSTAPVFILLYNGVFRRQRIRAHDALAVAVTLGGIAIFFFDELSPGHLLGNAVALVSGILLAAVYIVNGDGEQDARMSGILLSHMLTALVGLPLVFVTRAPLTAQALGGVVLMGVVQLGIPYVLFALAMRHCPPLAGSLIGLAEAVFNPLWVALATGEVPSPLALCGGVLVLVTLALWAIRSQRADVTPGAARETDEKARDSA</sequence>
<evidence type="ECO:0000256" key="1">
    <source>
        <dbReference type="ARBA" id="ARBA00007362"/>
    </source>
</evidence>
<feature type="transmembrane region" description="Helical" evidence="2">
    <location>
        <begin position="118"/>
        <end position="136"/>
    </location>
</feature>
<keyword evidence="2" id="KW-0812">Transmembrane</keyword>
<dbReference type="AlphaFoldDB" id="A0A9D0YTX8"/>
<evidence type="ECO:0000313" key="4">
    <source>
        <dbReference type="EMBL" id="HIQ62057.1"/>
    </source>
</evidence>
<dbReference type="PANTHER" id="PTHR22911">
    <property type="entry name" value="ACYL-MALONYL CONDENSING ENZYME-RELATED"/>
    <property type="match status" value="1"/>
</dbReference>
<proteinExistence type="inferred from homology"/>
<accession>A0A9D0YTX8</accession>
<dbReference type="InterPro" id="IPR000620">
    <property type="entry name" value="EamA_dom"/>
</dbReference>
<evidence type="ECO:0000259" key="3">
    <source>
        <dbReference type="Pfam" id="PF00892"/>
    </source>
</evidence>
<dbReference type="Proteomes" id="UP000886819">
    <property type="component" value="Unassembled WGS sequence"/>
</dbReference>
<name>A0A9D0YTX8_9FIRM</name>
<organism evidence="4 5">
    <name type="scientific">Candidatus Avichristensenella intestinipullorum</name>
    <dbReference type="NCBI Taxonomy" id="2840693"/>
    <lineage>
        <taxon>Bacteria</taxon>
        <taxon>Bacillati</taxon>
        <taxon>Bacillota</taxon>
        <taxon>Clostridia</taxon>
        <taxon>Candidatus Avichristensenella</taxon>
    </lineage>
</organism>
<feature type="transmembrane region" description="Helical" evidence="2">
    <location>
        <begin position="175"/>
        <end position="196"/>
    </location>
</feature>
<protein>
    <submittedName>
        <fullName evidence="4">EamA family transporter</fullName>
    </submittedName>
</protein>
<dbReference type="InterPro" id="IPR037185">
    <property type="entry name" value="EmrE-like"/>
</dbReference>
<dbReference type="SUPFAM" id="SSF103481">
    <property type="entry name" value="Multidrug resistance efflux transporter EmrE"/>
    <property type="match status" value="2"/>
</dbReference>
<feature type="transmembrane region" description="Helical" evidence="2">
    <location>
        <begin position="231"/>
        <end position="250"/>
    </location>
</feature>
<feature type="transmembrane region" description="Helical" evidence="2">
    <location>
        <begin position="142"/>
        <end position="163"/>
    </location>
</feature>
<keyword evidence="2" id="KW-0472">Membrane</keyword>
<dbReference type="EMBL" id="DVFI01000008">
    <property type="protein sequence ID" value="HIQ62057.1"/>
    <property type="molecule type" value="Genomic_DNA"/>
</dbReference>
<comment type="similarity">
    <text evidence="1">Belongs to the EamA transporter family.</text>
</comment>
<evidence type="ECO:0000313" key="5">
    <source>
        <dbReference type="Proteomes" id="UP000886819"/>
    </source>
</evidence>
<dbReference type="GO" id="GO:0016020">
    <property type="term" value="C:membrane"/>
    <property type="evidence" value="ECO:0007669"/>
    <property type="project" value="InterPro"/>
</dbReference>
<keyword evidence="2" id="KW-1133">Transmembrane helix</keyword>